<reference evidence="1 2" key="1">
    <citation type="submission" date="2023-11" db="EMBL/GenBank/DDBJ databases">
        <title>Gilvimarinus fulvus sp. nov., isolated from the surface of Kelp.</title>
        <authorList>
            <person name="Sun Y.Y."/>
            <person name="Gong Y."/>
            <person name="Du Z.J."/>
        </authorList>
    </citation>
    <scope>NUCLEOTIDE SEQUENCE [LARGE SCALE GENOMIC DNA]</scope>
    <source>
        <strain evidence="1 2">SDUM040013</strain>
    </source>
</reference>
<organism evidence="1 2">
    <name type="scientific">Gilvimarinus gilvus</name>
    <dbReference type="NCBI Taxonomy" id="3058038"/>
    <lineage>
        <taxon>Bacteria</taxon>
        <taxon>Pseudomonadati</taxon>
        <taxon>Pseudomonadota</taxon>
        <taxon>Gammaproteobacteria</taxon>
        <taxon>Cellvibrionales</taxon>
        <taxon>Cellvibrionaceae</taxon>
        <taxon>Gilvimarinus</taxon>
    </lineage>
</organism>
<dbReference type="RefSeq" id="WP_302721443.1">
    <property type="nucleotide sequence ID" value="NZ_JAULRU010000319.1"/>
</dbReference>
<dbReference type="Proteomes" id="UP001273505">
    <property type="component" value="Unassembled WGS sequence"/>
</dbReference>
<proteinExistence type="predicted"/>
<dbReference type="PIRSF" id="PIRSF011396">
    <property type="entry name" value="Trp_halogenase"/>
    <property type="match status" value="1"/>
</dbReference>
<dbReference type="Pfam" id="PF04820">
    <property type="entry name" value="Trp_halogenase"/>
    <property type="match status" value="1"/>
</dbReference>
<dbReference type="SUPFAM" id="SSF51905">
    <property type="entry name" value="FAD/NAD(P)-binding domain"/>
    <property type="match status" value="1"/>
</dbReference>
<evidence type="ECO:0000313" key="2">
    <source>
        <dbReference type="Proteomes" id="UP001273505"/>
    </source>
</evidence>
<dbReference type="EMBL" id="JAXAFO010000010">
    <property type="protein sequence ID" value="MDX6849206.1"/>
    <property type="molecule type" value="Genomic_DNA"/>
</dbReference>
<sequence>MNTKEVHKIVIVGGGTAGWMTAAMLSKHFRKTAISITLIESSAIGTVGVGEATIPTLRRFYAELGLDDMDVMRRTQATCKLGIKFKDWYQPGSDFIHPFGLYGQKANGIDFIHYWMKLRSTGDTSKLADYSLGVNLAQQSKFIEPSPRPPSELSVFDWALHFDASQFALLMREYAEANGVRRVDAKIERIQANADVGVESLFLDNGEVVSADLYIDCSGFRGLLIQEALETGYEDWSEWLMCDRAVAVQSTREGPAPSYTVSQAHKAGWQWKIPLQHRQGNGHVYCSRYVSEDEAITTLREHTSGEWLHEPRKFGFTAGRRKKAWNKNVIAVGLSSGFLEPLESTSIALIETAIEKIRRAFRGPFFTKQHVDEFNDLTAQEYERVRDFIILHYKLNQRDDSAFWRECRDMVLPDKLAEKVAAFRERGELIRYPIEIFGPPSWIAIYDGFNYLPEKYDQRIDRMSPEYLQKALEDMRNAVASAVNSAPSHEEFIRQHCAAPAPK</sequence>
<dbReference type="InterPro" id="IPR036188">
    <property type="entry name" value="FAD/NAD-bd_sf"/>
</dbReference>
<protein>
    <submittedName>
        <fullName evidence="1">Tryptophan halogenase family protein</fullName>
    </submittedName>
</protein>
<accession>A0ABU4RYG2</accession>
<keyword evidence="2" id="KW-1185">Reference proteome</keyword>
<evidence type="ECO:0000313" key="1">
    <source>
        <dbReference type="EMBL" id="MDX6849206.1"/>
    </source>
</evidence>
<dbReference type="InterPro" id="IPR050816">
    <property type="entry name" value="Flavin-dep_Halogenase_NPB"/>
</dbReference>
<dbReference type="PANTHER" id="PTHR43747:SF4">
    <property type="entry name" value="FLAVIN-DEPENDENT TRYPTOPHAN HALOGENASE"/>
    <property type="match status" value="1"/>
</dbReference>
<dbReference type="Gene3D" id="3.50.50.60">
    <property type="entry name" value="FAD/NAD(P)-binding domain"/>
    <property type="match status" value="1"/>
</dbReference>
<name>A0ABU4RYG2_9GAMM</name>
<gene>
    <name evidence="1" type="ORF">SCD92_07530</name>
</gene>
<dbReference type="InterPro" id="IPR033856">
    <property type="entry name" value="Trp_halogen"/>
</dbReference>
<comment type="caution">
    <text evidence="1">The sequence shown here is derived from an EMBL/GenBank/DDBJ whole genome shotgun (WGS) entry which is preliminary data.</text>
</comment>
<dbReference type="PANTHER" id="PTHR43747">
    <property type="entry name" value="FAD-BINDING PROTEIN"/>
    <property type="match status" value="1"/>
</dbReference>
<dbReference type="InterPro" id="IPR006905">
    <property type="entry name" value="Flavin_halogenase"/>
</dbReference>